<evidence type="ECO:0008006" key="6">
    <source>
        <dbReference type="Google" id="ProtNLM"/>
    </source>
</evidence>
<dbReference type="CDD" id="cd23161">
    <property type="entry name" value="Prefoldin_6"/>
    <property type="match status" value="1"/>
</dbReference>
<dbReference type="AlphaFoldDB" id="A0A8S8ZHB4"/>
<dbReference type="GO" id="GO:0006457">
    <property type="term" value="P:protein folding"/>
    <property type="evidence" value="ECO:0007669"/>
    <property type="project" value="InterPro"/>
</dbReference>
<protein>
    <recommendedName>
        <fullName evidence="6">Prefoldin subunit 6</fullName>
    </recommendedName>
</protein>
<dbReference type="FunFam" id="1.10.287.370:FF:000003">
    <property type="entry name" value="Prefoldin subunit 6"/>
    <property type="match status" value="1"/>
</dbReference>
<keyword evidence="3" id="KW-0175">Coiled coil</keyword>
<dbReference type="GO" id="GO:0005737">
    <property type="term" value="C:cytoplasm"/>
    <property type="evidence" value="ECO:0007669"/>
    <property type="project" value="TreeGrafter"/>
</dbReference>
<dbReference type="GO" id="GO:0051082">
    <property type="term" value="F:unfolded protein binding"/>
    <property type="evidence" value="ECO:0007669"/>
    <property type="project" value="InterPro"/>
</dbReference>
<dbReference type="Gene3D" id="1.10.287.370">
    <property type="match status" value="1"/>
</dbReference>
<proteinExistence type="inferred from homology"/>
<feature type="coiled-coil region" evidence="3">
    <location>
        <begin position="80"/>
        <end position="107"/>
    </location>
</feature>
<comment type="caution">
    <text evidence="4">The sequence shown here is derived from an EMBL/GenBank/DDBJ whole genome shotgun (WGS) entry which is preliminary data.</text>
</comment>
<dbReference type="OMA" id="IGPTLIK"/>
<dbReference type="EMBL" id="NMPR01000178">
    <property type="protein sequence ID" value="KAA8628530.1"/>
    <property type="molecule type" value="Genomic_DNA"/>
</dbReference>
<organism evidence="4 5">
    <name type="scientific">Sordaria macrospora</name>
    <dbReference type="NCBI Taxonomy" id="5147"/>
    <lineage>
        <taxon>Eukaryota</taxon>
        <taxon>Fungi</taxon>
        <taxon>Dikarya</taxon>
        <taxon>Ascomycota</taxon>
        <taxon>Pezizomycotina</taxon>
        <taxon>Sordariomycetes</taxon>
        <taxon>Sordariomycetidae</taxon>
        <taxon>Sordariales</taxon>
        <taxon>Sordariaceae</taxon>
        <taxon>Sordaria</taxon>
    </lineage>
</organism>
<dbReference type="GO" id="GO:0051131">
    <property type="term" value="P:chaperone-mediated protein complex assembly"/>
    <property type="evidence" value="ECO:0007669"/>
    <property type="project" value="TreeGrafter"/>
</dbReference>
<dbReference type="PANTHER" id="PTHR21431:SF0">
    <property type="entry name" value="PREFOLDIN SUBUNIT 6"/>
    <property type="match status" value="1"/>
</dbReference>
<dbReference type="InterPro" id="IPR002777">
    <property type="entry name" value="PFD_beta-like"/>
</dbReference>
<evidence type="ECO:0000313" key="5">
    <source>
        <dbReference type="Proteomes" id="UP000433876"/>
    </source>
</evidence>
<name>A0A8S8ZHB4_SORMA</name>
<gene>
    <name evidence="4" type="ORF">SMACR_07469</name>
</gene>
<keyword evidence="2" id="KW-0143">Chaperone</keyword>
<dbReference type="GO" id="GO:0051087">
    <property type="term" value="F:protein-folding chaperone binding"/>
    <property type="evidence" value="ECO:0007669"/>
    <property type="project" value="TreeGrafter"/>
</dbReference>
<evidence type="ECO:0000256" key="1">
    <source>
        <dbReference type="ARBA" id="ARBA00008045"/>
    </source>
</evidence>
<dbReference type="SUPFAM" id="SSF46579">
    <property type="entry name" value="Prefoldin"/>
    <property type="match status" value="1"/>
</dbReference>
<dbReference type="PANTHER" id="PTHR21431">
    <property type="entry name" value="PREFOLDIN SUBUNIT 6"/>
    <property type="match status" value="1"/>
</dbReference>
<dbReference type="VEuPathDB" id="FungiDB:SMAC_07469"/>
<reference evidence="4 5" key="1">
    <citation type="submission" date="2017-07" db="EMBL/GenBank/DDBJ databases">
        <title>Genome sequence of the Sordaria macrospora wild type strain R19027.</title>
        <authorList>
            <person name="Nowrousian M."/>
            <person name="Teichert I."/>
            <person name="Kueck U."/>
        </authorList>
    </citation>
    <scope>NUCLEOTIDE SEQUENCE [LARGE SCALE GENOMIC DNA]</scope>
    <source>
        <strain evidence="4 5">R19027</strain>
        <tissue evidence="4">Mycelium</tissue>
    </source>
</reference>
<comment type="similarity">
    <text evidence="1">Belongs to the prefoldin subunit beta family.</text>
</comment>
<accession>A0A8S8ZHB4</accession>
<dbReference type="Proteomes" id="UP000433876">
    <property type="component" value="Unassembled WGS sequence"/>
</dbReference>
<dbReference type="Pfam" id="PF01920">
    <property type="entry name" value="Prefoldin_2"/>
    <property type="match status" value="1"/>
</dbReference>
<evidence type="ECO:0000256" key="3">
    <source>
        <dbReference type="SAM" id="Coils"/>
    </source>
</evidence>
<dbReference type="InterPro" id="IPR009053">
    <property type="entry name" value="Prefoldin"/>
</dbReference>
<evidence type="ECO:0000313" key="4">
    <source>
        <dbReference type="EMBL" id="KAA8628530.1"/>
    </source>
</evidence>
<sequence>MASPLQVKLQALSDEYQNLNKELQETVLARQKLEAQKQENLGVQQEFEKLKDDEQIYKLVGPVLLKQDKMDAENTVKGRLEFISKEITRLEEVIKETQGKIEKKRTEIIQVQTSAQAGGAPQAVKA</sequence>
<dbReference type="GO" id="GO:0016272">
    <property type="term" value="C:prefoldin complex"/>
    <property type="evidence" value="ECO:0007669"/>
    <property type="project" value="InterPro"/>
</dbReference>
<feature type="coiled-coil region" evidence="3">
    <location>
        <begin position="2"/>
        <end position="53"/>
    </location>
</feature>
<evidence type="ECO:0000256" key="2">
    <source>
        <dbReference type="ARBA" id="ARBA00023186"/>
    </source>
</evidence>